<feature type="transmembrane region" description="Helical" evidence="1">
    <location>
        <begin position="69"/>
        <end position="92"/>
    </location>
</feature>
<dbReference type="NCBIfam" id="TIGR04518">
    <property type="entry name" value="ECF_S_folT_fam"/>
    <property type="match status" value="1"/>
</dbReference>
<feature type="transmembrane region" description="Helical" evidence="1">
    <location>
        <begin position="29"/>
        <end position="48"/>
    </location>
</feature>
<dbReference type="Gene3D" id="1.10.1760.20">
    <property type="match status" value="1"/>
</dbReference>
<protein>
    <submittedName>
        <fullName evidence="2">Folate family ECF transporter S component</fullName>
    </submittedName>
</protein>
<reference evidence="2" key="1">
    <citation type="submission" date="2020-08" db="EMBL/GenBank/DDBJ databases">
        <authorList>
            <person name="Cejkova D."/>
            <person name="Kubasova T."/>
            <person name="Jahodarova E."/>
            <person name="Rychlik I."/>
        </authorList>
    </citation>
    <scope>NUCLEOTIDE SEQUENCE</scope>
    <source>
        <strain evidence="2">An559</strain>
    </source>
</reference>
<name>A0A938X796_9FIRM</name>
<sequence length="298" mass="32840">MRKNKDTSIYTLPVSIGYWKAAAAEFRCLRSLMIAAVFTALSAALGMLRVPVGENLYIFLTFFVKMTGAAIYGPLVGLAAGFAGDIVGYLMYPQGAYFFGYTLSSMAGIFIYCLFLYRTKISAVRIFAAKLTVNILVNILLGSFWSAMLFSKGYLYYLFKSIVKNIALWPLESLLFVLFIGVCLPVLVRRGYLYGNPDGKLFSGRYPFRPDSAAFHMKWVSKVLSAAAAVFFIWTAALRMVDAPTLTAGLRASVVWLIAAAASPFVGNFLYGFGVMAEDLHTIRKSLEQTDNSTKSDA</sequence>
<keyword evidence="1" id="KW-0812">Transmembrane</keyword>
<evidence type="ECO:0000313" key="3">
    <source>
        <dbReference type="Proteomes" id="UP000774750"/>
    </source>
</evidence>
<evidence type="ECO:0000256" key="1">
    <source>
        <dbReference type="SAM" id="Phobius"/>
    </source>
</evidence>
<organism evidence="2 3">
    <name type="scientific">Merdimmobilis hominis</name>
    <dbReference type="NCBI Taxonomy" id="2897707"/>
    <lineage>
        <taxon>Bacteria</taxon>
        <taxon>Bacillati</taxon>
        <taxon>Bacillota</taxon>
        <taxon>Clostridia</taxon>
        <taxon>Eubacteriales</taxon>
        <taxon>Oscillospiraceae</taxon>
        <taxon>Merdimmobilis</taxon>
    </lineage>
</organism>
<dbReference type="AlphaFoldDB" id="A0A938X796"/>
<feature type="transmembrane region" description="Helical" evidence="1">
    <location>
        <begin position="219"/>
        <end position="241"/>
    </location>
</feature>
<accession>A0A938X796</accession>
<gene>
    <name evidence="2" type="ORF">H6A12_04575</name>
</gene>
<feature type="transmembrane region" description="Helical" evidence="1">
    <location>
        <begin position="253"/>
        <end position="277"/>
    </location>
</feature>
<keyword evidence="3" id="KW-1185">Reference proteome</keyword>
<feature type="transmembrane region" description="Helical" evidence="1">
    <location>
        <begin position="124"/>
        <end position="146"/>
    </location>
</feature>
<dbReference type="Pfam" id="PF07155">
    <property type="entry name" value="ECF-ribofla_trS"/>
    <property type="match status" value="1"/>
</dbReference>
<reference evidence="2" key="2">
    <citation type="journal article" date="2021" name="Sci. Rep.">
        <title>The distribution of antibiotic resistance genes in chicken gut microbiota commensals.</title>
        <authorList>
            <person name="Juricova H."/>
            <person name="Matiasovicova J."/>
            <person name="Kubasova T."/>
            <person name="Cejkova D."/>
            <person name="Rychlik I."/>
        </authorList>
    </citation>
    <scope>NUCLEOTIDE SEQUENCE</scope>
    <source>
        <strain evidence="2">An559</strain>
    </source>
</reference>
<keyword evidence="1" id="KW-0472">Membrane</keyword>
<evidence type="ECO:0000313" key="2">
    <source>
        <dbReference type="EMBL" id="MBM6920430.1"/>
    </source>
</evidence>
<dbReference type="InterPro" id="IPR030949">
    <property type="entry name" value="ECF_S_folate_fam"/>
</dbReference>
<comment type="caution">
    <text evidence="2">The sequence shown here is derived from an EMBL/GenBank/DDBJ whole genome shotgun (WGS) entry which is preliminary data.</text>
</comment>
<proteinExistence type="predicted"/>
<keyword evidence="1" id="KW-1133">Transmembrane helix</keyword>
<dbReference type="InterPro" id="IPR009825">
    <property type="entry name" value="ECF_substrate-spec-like"/>
</dbReference>
<feature type="transmembrane region" description="Helical" evidence="1">
    <location>
        <begin position="98"/>
        <end position="117"/>
    </location>
</feature>
<dbReference type="RefSeq" id="WP_204445271.1">
    <property type="nucleotide sequence ID" value="NZ_JACJKY010000005.1"/>
</dbReference>
<feature type="transmembrane region" description="Helical" evidence="1">
    <location>
        <begin position="166"/>
        <end position="188"/>
    </location>
</feature>
<dbReference type="GO" id="GO:0016020">
    <property type="term" value="C:membrane"/>
    <property type="evidence" value="ECO:0007669"/>
    <property type="project" value="InterPro"/>
</dbReference>
<dbReference type="Proteomes" id="UP000774750">
    <property type="component" value="Unassembled WGS sequence"/>
</dbReference>
<dbReference type="EMBL" id="JACJKY010000005">
    <property type="protein sequence ID" value="MBM6920430.1"/>
    <property type="molecule type" value="Genomic_DNA"/>
</dbReference>